<dbReference type="PANTHER" id="PTHR45772:SF7">
    <property type="entry name" value="AMINO ACID ABC TRANSPORTER ATP-BINDING PROTEIN"/>
    <property type="match status" value="1"/>
</dbReference>
<evidence type="ECO:0000313" key="8">
    <source>
        <dbReference type="Proteomes" id="UP000215767"/>
    </source>
</evidence>
<sequence>MHAATDSLAGARQRDDDAGGPQAGSPTRRAGHSHALELHGITRAFGALKAIDGVSFNVEASQRYAVLGSNGAGKTTLFNMITGDFPVTAGRVLLFGEDVTALPPWERVRRGLRRTYQSSLLFRDLSVRDNLYLAVRGVSRGRFSLRRTARVSASDQAAEELLAHAGLTHWADTPVALLSHGQQRQLEIGMALAGAPRLILFDEPAAGLSPAERRELVALLKALPAHIGYVIIEHDLEIALSVATRVTVMHNGRVLRHGTPREIESDPDVQAIYMGERQHGH</sequence>
<dbReference type="GO" id="GO:0015188">
    <property type="term" value="F:L-isoleucine transmembrane transporter activity"/>
    <property type="evidence" value="ECO:0007669"/>
    <property type="project" value="TreeGrafter"/>
</dbReference>
<dbReference type="InterPro" id="IPR003593">
    <property type="entry name" value="AAA+_ATPase"/>
</dbReference>
<name>A0A261UPY7_9BORD</name>
<dbReference type="GO" id="GO:1903806">
    <property type="term" value="P:L-isoleucine import across plasma membrane"/>
    <property type="evidence" value="ECO:0007669"/>
    <property type="project" value="TreeGrafter"/>
</dbReference>
<evidence type="ECO:0000259" key="6">
    <source>
        <dbReference type="PROSITE" id="PS50893"/>
    </source>
</evidence>
<dbReference type="GO" id="GO:0005304">
    <property type="term" value="F:L-valine transmembrane transporter activity"/>
    <property type="evidence" value="ECO:0007669"/>
    <property type="project" value="TreeGrafter"/>
</dbReference>
<dbReference type="EMBL" id="NEVS01000004">
    <property type="protein sequence ID" value="OZI63330.1"/>
    <property type="molecule type" value="Genomic_DNA"/>
</dbReference>
<evidence type="ECO:0000256" key="1">
    <source>
        <dbReference type="ARBA" id="ARBA00022448"/>
    </source>
</evidence>
<dbReference type="PANTHER" id="PTHR45772">
    <property type="entry name" value="CONSERVED COMPONENT OF ABC TRANSPORTER FOR NATURAL AMINO ACIDS-RELATED"/>
    <property type="match status" value="1"/>
</dbReference>
<dbReference type="GO" id="GO:0005524">
    <property type="term" value="F:ATP binding"/>
    <property type="evidence" value="ECO:0007669"/>
    <property type="project" value="UniProtKB-KW"/>
</dbReference>
<keyword evidence="2" id="KW-1003">Cell membrane</keyword>
<keyword evidence="4 7" id="KW-0067">ATP-binding</keyword>
<dbReference type="PROSITE" id="PS50893">
    <property type="entry name" value="ABC_TRANSPORTER_2"/>
    <property type="match status" value="1"/>
</dbReference>
<dbReference type="SMART" id="SM00382">
    <property type="entry name" value="AAA"/>
    <property type="match status" value="1"/>
</dbReference>
<evidence type="ECO:0000256" key="2">
    <source>
        <dbReference type="ARBA" id="ARBA00022475"/>
    </source>
</evidence>
<accession>A0A261UPY7</accession>
<dbReference type="Gene3D" id="3.40.50.300">
    <property type="entry name" value="P-loop containing nucleotide triphosphate hydrolases"/>
    <property type="match status" value="1"/>
</dbReference>
<dbReference type="GO" id="GO:1903805">
    <property type="term" value="P:L-valine import across plasma membrane"/>
    <property type="evidence" value="ECO:0007669"/>
    <property type="project" value="TreeGrafter"/>
</dbReference>
<feature type="domain" description="ABC transporter" evidence="6">
    <location>
        <begin position="36"/>
        <end position="276"/>
    </location>
</feature>
<evidence type="ECO:0000256" key="3">
    <source>
        <dbReference type="ARBA" id="ARBA00022741"/>
    </source>
</evidence>
<dbReference type="GO" id="GO:0005886">
    <property type="term" value="C:plasma membrane"/>
    <property type="evidence" value="ECO:0007669"/>
    <property type="project" value="TreeGrafter"/>
</dbReference>
<dbReference type="GO" id="GO:0016887">
    <property type="term" value="F:ATP hydrolysis activity"/>
    <property type="evidence" value="ECO:0007669"/>
    <property type="project" value="InterPro"/>
</dbReference>
<evidence type="ECO:0000313" key="7">
    <source>
        <dbReference type="EMBL" id="OZI63330.1"/>
    </source>
</evidence>
<proteinExistence type="predicted"/>
<protein>
    <submittedName>
        <fullName evidence="7">ABC transporter ATP-binding protein</fullName>
    </submittedName>
</protein>
<organism evidence="7 8">
    <name type="scientific">Bordetella genomosp. 11</name>
    <dbReference type="NCBI Taxonomy" id="1416808"/>
    <lineage>
        <taxon>Bacteria</taxon>
        <taxon>Pseudomonadati</taxon>
        <taxon>Pseudomonadota</taxon>
        <taxon>Betaproteobacteria</taxon>
        <taxon>Burkholderiales</taxon>
        <taxon>Alcaligenaceae</taxon>
        <taxon>Bordetella</taxon>
    </lineage>
</organism>
<dbReference type="CDD" id="cd03219">
    <property type="entry name" value="ABC_Mj1267_LivG_branched"/>
    <property type="match status" value="1"/>
</dbReference>
<keyword evidence="2" id="KW-0472">Membrane</keyword>
<dbReference type="Pfam" id="PF00005">
    <property type="entry name" value="ABC_tran"/>
    <property type="match status" value="1"/>
</dbReference>
<dbReference type="AlphaFoldDB" id="A0A261UPY7"/>
<dbReference type="OrthoDB" id="9781337at2"/>
<keyword evidence="3" id="KW-0547">Nucleotide-binding</keyword>
<dbReference type="InterPro" id="IPR027417">
    <property type="entry name" value="P-loop_NTPase"/>
</dbReference>
<dbReference type="InterPro" id="IPR051120">
    <property type="entry name" value="ABC_AA/LPS_Transport"/>
</dbReference>
<dbReference type="Proteomes" id="UP000215767">
    <property type="component" value="Unassembled WGS sequence"/>
</dbReference>
<dbReference type="GO" id="GO:0042941">
    <property type="term" value="P:D-alanine transmembrane transport"/>
    <property type="evidence" value="ECO:0007669"/>
    <property type="project" value="TreeGrafter"/>
</dbReference>
<keyword evidence="8" id="KW-1185">Reference proteome</keyword>
<reference evidence="8" key="1">
    <citation type="submission" date="2017-05" db="EMBL/GenBank/DDBJ databases">
        <title>Complete and WGS of Bordetella genogroups.</title>
        <authorList>
            <person name="Spilker T."/>
            <person name="Lipuma J."/>
        </authorList>
    </citation>
    <scope>NUCLEOTIDE SEQUENCE [LARGE SCALE GENOMIC DNA]</scope>
    <source>
        <strain evidence="8">AU8856</strain>
    </source>
</reference>
<evidence type="ECO:0000256" key="5">
    <source>
        <dbReference type="SAM" id="MobiDB-lite"/>
    </source>
</evidence>
<keyword evidence="1" id="KW-0813">Transport</keyword>
<dbReference type="SUPFAM" id="SSF52540">
    <property type="entry name" value="P-loop containing nucleoside triphosphate hydrolases"/>
    <property type="match status" value="1"/>
</dbReference>
<gene>
    <name evidence="7" type="ORF">CAL28_13350</name>
</gene>
<dbReference type="InterPro" id="IPR003439">
    <property type="entry name" value="ABC_transporter-like_ATP-bd"/>
</dbReference>
<comment type="caution">
    <text evidence="7">The sequence shown here is derived from an EMBL/GenBank/DDBJ whole genome shotgun (WGS) entry which is preliminary data.</text>
</comment>
<evidence type="ECO:0000256" key="4">
    <source>
        <dbReference type="ARBA" id="ARBA00022840"/>
    </source>
</evidence>
<dbReference type="GO" id="GO:0015192">
    <property type="term" value="F:L-phenylalanine transmembrane transporter activity"/>
    <property type="evidence" value="ECO:0007669"/>
    <property type="project" value="TreeGrafter"/>
</dbReference>
<dbReference type="GO" id="GO:0015808">
    <property type="term" value="P:L-alanine transport"/>
    <property type="evidence" value="ECO:0007669"/>
    <property type="project" value="TreeGrafter"/>
</dbReference>
<feature type="region of interest" description="Disordered" evidence="5">
    <location>
        <begin position="1"/>
        <end position="31"/>
    </location>
</feature>